<evidence type="ECO:0000313" key="4">
    <source>
        <dbReference type="Proteomes" id="UP001300692"/>
    </source>
</evidence>
<dbReference type="EMBL" id="JAOYOD010000001">
    <property type="protein sequence ID" value="MCV9388009.1"/>
    <property type="molecule type" value="Genomic_DNA"/>
</dbReference>
<dbReference type="InterPro" id="IPR013783">
    <property type="entry name" value="Ig-like_fold"/>
</dbReference>
<dbReference type="InterPro" id="IPR026444">
    <property type="entry name" value="Secre_tail"/>
</dbReference>
<name>A0ABT3CWU5_9BACT</name>
<protein>
    <submittedName>
        <fullName evidence="3">T9SS type A sorting domain-containing protein</fullName>
    </submittedName>
</protein>
<dbReference type="RefSeq" id="WP_264138829.1">
    <property type="nucleotide sequence ID" value="NZ_JAOYOD010000001.1"/>
</dbReference>
<feature type="signal peptide" evidence="1">
    <location>
        <begin position="1"/>
        <end position="19"/>
    </location>
</feature>
<dbReference type="Proteomes" id="UP001300692">
    <property type="component" value="Unassembled WGS sequence"/>
</dbReference>
<evidence type="ECO:0000256" key="1">
    <source>
        <dbReference type="SAM" id="SignalP"/>
    </source>
</evidence>
<keyword evidence="4" id="KW-1185">Reference proteome</keyword>
<comment type="caution">
    <text evidence="3">The sequence shown here is derived from an EMBL/GenBank/DDBJ whole genome shotgun (WGS) entry which is preliminary data.</text>
</comment>
<evidence type="ECO:0000259" key="2">
    <source>
        <dbReference type="Pfam" id="PF18962"/>
    </source>
</evidence>
<reference evidence="3 4" key="1">
    <citation type="submission" date="2022-10" db="EMBL/GenBank/DDBJ databases">
        <title>Comparative genomics and taxonomic characterization of three novel marine species of genus Reichenbachiella exhibiting antioxidant and polysaccharide degradation activities.</title>
        <authorList>
            <person name="Muhammad N."/>
            <person name="Lee Y.-J."/>
            <person name="Ko J."/>
            <person name="Kim S.-G."/>
        </authorList>
    </citation>
    <scope>NUCLEOTIDE SEQUENCE [LARGE SCALE GENOMIC DNA]</scope>
    <source>
        <strain evidence="3 4">ABR2-5</strain>
    </source>
</reference>
<evidence type="ECO:0000313" key="3">
    <source>
        <dbReference type="EMBL" id="MCV9388009.1"/>
    </source>
</evidence>
<proteinExistence type="predicted"/>
<gene>
    <name evidence="3" type="ORF">N7U62_15100</name>
</gene>
<sequence length="376" mass="40696">MRKLIVLTMIVGLGINANAQLSTLDFYTGTWSNSNSWTDGVQPNPLTTNIDEQQNITINGYITRNGGLSFANIGANSYKLLVRDTLIVIGDLSFANNSINLEVVTGGVLVVFGHFTAENKVVLDNGGTMVVTEGMTLSGGQQDYVDNGGGLYVDGGINGNGDTDGAGSVDAPISDLNSGTSEQKALYNFIDGGGTTPLPIKLASFDLEATDSGVKITWETLSEVNFSHFEVQRSNDGRFFESIAEIGSSGSEVDGASYSYLDEQVKSQLVYFRLNAIDYDGSNEIFETKSINVTGLQSEELNIYPNPLVGQKLTLSLPESISEKQVSIFDLQGNQIYTSHSNETRLEIQNLNLQPGIYFVNLEVDGHQLKQKLLVR</sequence>
<keyword evidence="1" id="KW-0732">Signal</keyword>
<organism evidence="3 4">
    <name type="scientific">Reichenbachiella ulvae</name>
    <dbReference type="NCBI Taxonomy" id="2980104"/>
    <lineage>
        <taxon>Bacteria</taxon>
        <taxon>Pseudomonadati</taxon>
        <taxon>Bacteroidota</taxon>
        <taxon>Cytophagia</taxon>
        <taxon>Cytophagales</taxon>
        <taxon>Reichenbachiellaceae</taxon>
        <taxon>Reichenbachiella</taxon>
    </lineage>
</organism>
<dbReference type="Gene3D" id="2.60.40.10">
    <property type="entry name" value="Immunoglobulins"/>
    <property type="match status" value="1"/>
</dbReference>
<feature type="domain" description="Secretion system C-terminal sorting" evidence="2">
    <location>
        <begin position="303"/>
        <end position="375"/>
    </location>
</feature>
<accession>A0ABT3CWU5</accession>
<dbReference type="Pfam" id="PF18962">
    <property type="entry name" value="Por_Secre_tail"/>
    <property type="match status" value="1"/>
</dbReference>
<feature type="chain" id="PRO_5045170671" evidence="1">
    <location>
        <begin position="20"/>
        <end position="376"/>
    </location>
</feature>
<dbReference type="NCBIfam" id="TIGR04183">
    <property type="entry name" value="Por_Secre_tail"/>
    <property type="match status" value="1"/>
</dbReference>